<dbReference type="AlphaFoldDB" id="A0A7H8QHZ4"/>
<proteinExistence type="inferred from homology"/>
<keyword evidence="3" id="KW-0274">FAD</keyword>
<feature type="domain" description="FAD-binding PCMH-type" evidence="5">
    <location>
        <begin position="29"/>
        <end position="200"/>
    </location>
</feature>
<keyword evidence="2" id="KW-0285">Flavoprotein</keyword>
<keyword evidence="7" id="KW-1185">Reference proteome</keyword>
<reference evidence="7" key="1">
    <citation type="submission" date="2020-06" db="EMBL/GenBank/DDBJ databases">
        <title>A chromosome-scale genome assembly of Talaromyces rugulosus W13939.</title>
        <authorList>
            <person name="Wang B."/>
            <person name="Guo L."/>
            <person name="Ye K."/>
            <person name="Wang L."/>
        </authorList>
    </citation>
    <scope>NUCLEOTIDE SEQUENCE [LARGE SCALE GENOMIC DNA]</scope>
    <source>
        <strain evidence="7">W13939</strain>
    </source>
</reference>
<dbReference type="GeneID" id="55987793"/>
<dbReference type="GO" id="GO:0071949">
    <property type="term" value="F:FAD binding"/>
    <property type="evidence" value="ECO:0007669"/>
    <property type="project" value="InterPro"/>
</dbReference>
<dbReference type="InterPro" id="IPR016166">
    <property type="entry name" value="FAD-bd_PCMH"/>
</dbReference>
<organism evidence="6 7">
    <name type="scientific">Talaromyces rugulosus</name>
    <name type="common">Penicillium rugulosum</name>
    <dbReference type="NCBI Taxonomy" id="121627"/>
    <lineage>
        <taxon>Eukaryota</taxon>
        <taxon>Fungi</taxon>
        <taxon>Dikarya</taxon>
        <taxon>Ascomycota</taxon>
        <taxon>Pezizomycotina</taxon>
        <taxon>Eurotiomycetes</taxon>
        <taxon>Eurotiomycetidae</taxon>
        <taxon>Eurotiales</taxon>
        <taxon>Trichocomaceae</taxon>
        <taxon>Talaromyces</taxon>
        <taxon>Talaromyces sect. Islandici</taxon>
    </lineage>
</organism>
<evidence type="ECO:0000313" key="7">
    <source>
        <dbReference type="Proteomes" id="UP000509510"/>
    </source>
</evidence>
<sequence length="458" mass="50036">MCAHLSREFGSALHYPGSDNFTIWDAKQQEVHPACRVEPSSANDISKILNTLVDHWCYFSVKGGGHSRNPGDSNSARGVTVDLDRMRSVDILDNGTKARVGGGANTFQVYQALESRNLSFVGGRVGTVGLGGYTLGGGTSPFSNKYGLALDNVYEYEVVLANGTITTASESRNPDLYFALRGGSNNFGIVTAFTVRAFPQGPVFTSMTSYAANQSEQVLDKVYSLYTDRNLTSDVELGYDLYYTYMADSDELVLMGTQRYGKPVQNPPVFRAIDQIPTLSRTTTITTLSNVVNDPGPLGTTRHLFATLSVSPSRSLLSQGLQIFQEEVEAIKTVSGLVPNFISYPLQRNAIALMKQRGGNSLGIDRDEPLFTWSSASDDAAVDRMTANVVRRPKEAAEDLGVANRYMYINYASAAQGDEVFAGYGDENVQKLKDVQRAVDPRGIFTSKGLWRGFFKLL</sequence>
<dbReference type="RefSeq" id="XP_035339381.1">
    <property type="nucleotide sequence ID" value="XM_035483488.1"/>
</dbReference>
<evidence type="ECO:0000313" key="6">
    <source>
        <dbReference type="EMBL" id="QKX53202.1"/>
    </source>
</evidence>
<dbReference type="PROSITE" id="PS51387">
    <property type="entry name" value="FAD_PCMH"/>
    <property type="match status" value="1"/>
</dbReference>
<dbReference type="InterPro" id="IPR036318">
    <property type="entry name" value="FAD-bd_PCMH-like_sf"/>
</dbReference>
<dbReference type="SUPFAM" id="SSF56176">
    <property type="entry name" value="FAD-binding/transporter-associated domain-like"/>
    <property type="match status" value="1"/>
</dbReference>
<evidence type="ECO:0000256" key="3">
    <source>
        <dbReference type="ARBA" id="ARBA00022827"/>
    </source>
</evidence>
<dbReference type="InterPro" id="IPR016169">
    <property type="entry name" value="FAD-bd_PCMH_sub2"/>
</dbReference>
<dbReference type="Proteomes" id="UP000509510">
    <property type="component" value="Chromosome I"/>
</dbReference>
<evidence type="ECO:0000256" key="1">
    <source>
        <dbReference type="ARBA" id="ARBA00005466"/>
    </source>
</evidence>
<gene>
    <name evidence="6" type="ORF">TRUGW13939_00278</name>
</gene>
<keyword evidence="4" id="KW-0560">Oxidoreductase</keyword>
<dbReference type="InterPro" id="IPR006094">
    <property type="entry name" value="Oxid_FAD_bind_N"/>
</dbReference>
<dbReference type="PANTHER" id="PTHR42973:SF13">
    <property type="entry name" value="FAD-BINDING PCMH-TYPE DOMAIN-CONTAINING PROTEIN"/>
    <property type="match status" value="1"/>
</dbReference>
<evidence type="ECO:0000259" key="5">
    <source>
        <dbReference type="PROSITE" id="PS51387"/>
    </source>
</evidence>
<dbReference type="KEGG" id="trg:TRUGW13939_00278"/>
<dbReference type="EMBL" id="CP055898">
    <property type="protein sequence ID" value="QKX53202.1"/>
    <property type="molecule type" value="Genomic_DNA"/>
</dbReference>
<evidence type="ECO:0000256" key="2">
    <source>
        <dbReference type="ARBA" id="ARBA00022630"/>
    </source>
</evidence>
<name>A0A7H8QHZ4_TALRU</name>
<dbReference type="PANTHER" id="PTHR42973">
    <property type="entry name" value="BINDING OXIDOREDUCTASE, PUTATIVE (AFU_ORTHOLOGUE AFUA_1G17690)-RELATED"/>
    <property type="match status" value="1"/>
</dbReference>
<dbReference type="Pfam" id="PF01565">
    <property type="entry name" value="FAD_binding_4"/>
    <property type="match status" value="1"/>
</dbReference>
<dbReference type="GO" id="GO:0016491">
    <property type="term" value="F:oxidoreductase activity"/>
    <property type="evidence" value="ECO:0007669"/>
    <property type="project" value="UniProtKB-KW"/>
</dbReference>
<protein>
    <recommendedName>
        <fullName evidence="5">FAD-binding PCMH-type domain-containing protein</fullName>
    </recommendedName>
</protein>
<evidence type="ECO:0000256" key="4">
    <source>
        <dbReference type="ARBA" id="ARBA00023002"/>
    </source>
</evidence>
<dbReference type="InterPro" id="IPR050416">
    <property type="entry name" value="FAD-linked_Oxidoreductase"/>
</dbReference>
<accession>A0A7H8QHZ4</accession>
<dbReference type="Gene3D" id="3.30.465.10">
    <property type="match status" value="1"/>
</dbReference>
<comment type="similarity">
    <text evidence="1">Belongs to the oxygen-dependent FAD-linked oxidoreductase family.</text>
</comment>
<dbReference type="OrthoDB" id="2151789at2759"/>